<name>A0A1Y1ZRA3_9PLEO</name>
<comment type="caution">
    <text evidence="1">The sequence shown here is derived from an EMBL/GenBank/DDBJ whole genome shotgun (WGS) entry which is preliminary data.</text>
</comment>
<evidence type="ECO:0000313" key="1">
    <source>
        <dbReference type="EMBL" id="ORY12325.1"/>
    </source>
</evidence>
<proteinExistence type="predicted"/>
<protein>
    <submittedName>
        <fullName evidence="1">Uncharacterized protein</fullName>
    </submittedName>
</protein>
<accession>A0A1Y1ZRA3</accession>
<dbReference type="EMBL" id="MCFA01000052">
    <property type="protein sequence ID" value="ORY12325.1"/>
    <property type="molecule type" value="Genomic_DNA"/>
</dbReference>
<gene>
    <name evidence="1" type="ORF">BCR34DRAFT_563920</name>
</gene>
<reference evidence="1 2" key="1">
    <citation type="submission" date="2016-07" db="EMBL/GenBank/DDBJ databases">
        <title>Pervasive Adenine N6-methylation of Active Genes in Fungi.</title>
        <authorList>
            <consortium name="DOE Joint Genome Institute"/>
            <person name="Mondo S.J."/>
            <person name="Dannebaum R.O."/>
            <person name="Kuo R.C."/>
            <person name="Labutti K."/>
            <person name="Haridas S."/>
            <person name="Kuo A."/>
            <person name="Salamov A."/>
            <person name="Ahrendt S.R."/>
            <person name="Lipzen A."/>
            <person name="Sullivan W."/>
            <person name="Andreopoulos W.B."/>
            <person name="Clum A."/>
            <person name="Lindquist E."/>
            <person name="Daum C."/>
            <person name="Ramamoorthy G.K."/>
            <person name="Gryganskyi A."/>
            <person name="Culley D."/>
            <person name="Magnuson J.K."/>
            <person name="James T.Y."/>
            <person name="O'Malley M.A."/>
            <person name="Stajich J.E."/>
            <person name="Spatafora J.W."/>
            <person name="Visel A."/>
            <person name="Grigoriev I.V."/>
        </authorList>
    </citation>
    <scope>NUCLEOTIDE SEQUENCE [LARGE SCALE GENOMIC DNA]</scope>
    <source>
        <strain evidence="1 2">CBS 115471</strain>
    </source>
</reference>
<dbReference type="Proteomes" id="UP000193144">
    <property type="component" value="Unassembled WGS sequence"/>
</dbReference>
<keyword evidence="2" id="KW-1185">Reference proteome</keyword>
<dbReference type="AlphaFoldDB" id="A0A1Y1ZRA3"/>
<organism evidence="1 2">
    <name type="scientific">Clohesyomyces aquaticus</name>
    <dbReference type="NCBI Taxonomy" id="1231657"/>
    <lineage>
        <taxon>Eukaryota</taxon>
        <taxon>Fungi</taxon>
        <taxon>Dikarya</taxon>
        <taxon>Ascomycota</taxon>
        <taxon>Pezizomycotina</taxon>
        <taxon>Dothideomycetes</taxon>
        <taxon>Pleosporomycetidae</taxon>
        <taxon>Pleosporales</taxon>
        <taxon>Lindgomycetaceae</taxon>
        <taxon>Clohesyomyces</taxon>
    </lineage>
</organism>
<evidence type="ECO:0000313" key="2">
    <source>
        <dbReference type="Proteomes" id="UP000193144"/>
    </source>
</evidence>
<sequence length="54" mass="5903">MRSIASHLILFLQARNPDAAAALLHARIPFTALSKTTLARSPCVLSRLLCKENT</sequence>